<dbReference type="Gene3D" id="2.60.120.10">
    <property type="entry name" value="Jelly Rolls"/>
    <property type="match status" value="1"/>
</dbReference>
<dbReference type="WBParaSite" id="PgR007_g025_t02">
    <property type="protein sequence ID" value="PgR007_g025_t02"/>
    <property type="gene ID" value="PgR007_g025"/>
</dbReference>
<protein>
    <submittedName>
        <fullName evidence="2 3">ARD</fullName>
    </submittedName>
</protein>
<proteinExistence type="predicted"/>
<reference evidence="2 3" key="1">
    <citation type="submission" date="2022-11" db="UniProtKB">
        <authorList>
            <consortium name="WormBaseParasite"/>
        </authorList>
    </citation>
    <scope>IDENTIFICATION</scope>
</reference>
<dbReference type="SUPFAM" id="SSF51182">
    <property type="entry name" value="RmlC-like cupins"/>
    <property type="match status" value="1"/>
</dbReference>
<evidence type="ECO:0000313" key="3">
    <source>
        <dbReference type="WBParaSite" id="PgR007_g025_t02"/>
    </source>
</evidence>
<dbReference type="WBParaSite" id="PgR007_g025_t05">
    <property type="protein sequence ID" value="PgR007_g025_t05"/>
    <property type="gene ID" value="PgR007_g025"/>
</dbReference>
<dbReference type="InterPro" id="IPR014710">
    <property type="entry name" value="RmlC-like_jellyroll"/>
</dbReference>
<dbReference type="WBParaSite" id="PgR007_g025_t01">
    <property type="protein sequence ID" value="PgR007_g025_t01"/>
    <property type="gene ID" value="PgR007_g025"/>
</dbReference>
<evidence type="ECO:0000313" key="1">
    <source>
        <dbReference type="Proteomes" id="UP000887569"/>
    </source>
</evidence>
<evidence type="ECO:0000313" key="4">
    <source>
        <dbReference type="WBParaSite" id="PgR007_g025_t05"/>
    </source>
</evidence>
<dbReference type="PANTHER" id="PTHR23418">
    <property type="entry name" value="ACIREDUCTONE DIOXYGENASE"/>
    <property type="match status" value="1"/>
</dbReference>
<dbReference type="AlphaFoldDB" id="A0A915AEZ5"/>
<dbReference type="Proteomes" id="UP000887569">
    <property type="component" value="Unplaced"/>
</dbReference>
<dbReference type="GO" id="GO:0006555">
    <property type="term" value="P:methionine metabolic process"/>
    <property type="evidence" value="ECO:0007669"/>
    <property type="project" value="TreeGrafter"/>
</dbReference>
<dbReference type="GO" id="GO:0010309">
    <property type="term" value="F:acireductone dioxygenase [iron(II)-requiring] activity"/>
    <property type="evidence" value="ECO:0007669"/>
    <property type="project" value="InterPro"/>
</dbReference>
<accession>A0A915AEZ5</accession>
<evidence type="ECO:0000313" key="2">
    <source>
        <dbReference type="WBParaSite" id="PgR007_g025_t01"/>
    </source>
</evidence>
<sequence length="162" mass="18822">MHAWQMERYACGDRRLPHHVFPPKTLTPDQLLTLTGVVCYKVDIDDPNAVKKRLSKVKTERNISSSDMFQMSSSLTDFEQKLEELYEPVVKNEDSVFLVMEGSAYYDVEKEEDDWIRINVEKGDLLVIPKSLPHRFTVTPENHVLIQRFFQGDHDESHEAQG</sequence>
<dbReference type="Pfam" id="PF03079">
    <property type="entry name" value="ARD"/>
    <property type="match status" value="1"/>
</dbReference>
<keyword evidence="1" id="KW-1185">Reference proteome</keyword>
<name>A0A915AEZ5_PARUN</name>
<organism evidence="1 4">
    <name type="scientific">Parascaris univalens</name>
    <name type="common">Nematode worm</name>
    <dbReference type="NCBI Taxonomy" id="6257"/>
    <lineage>
        <taxon>Eukaryota</taxon>
        <taxon>Metazoa</taxon>
        <taxon>Ecdysozoa</taxon>
        <taxon>Nematoda</taxon>
        <taxon>Chromadorea</taxon>
        <taxon>Rhabditida</taxon>
        <taxon>Spirurina</taxon>
        <taxon>Ascaridomorpha</taxon>
        <taxon>Ascaridoidea</taxon>
        <taxon>Ascarididae</taxon>
        <taxon>Parascaris</taxon>
    </lineage>
</organism>
<dbReference type="CDD" id="cd02232">
    <property type="entry name" value="cupin_ARD"/>
    <property type="match status" value="1"/>
</dbReference>
<dbReference type="InterPro" id="IPR004313">
    <property type="entry name" value="ARD"/>
</dbReference>
<dbReference type="PANTHER" id="PTHR23418:SF10">
    <property type="entry name" value="INACTIVE ACIREDUCTONE DIOXYGENASE 1-RELATED"/>
    <property type="match status" value="1"/>
</dbReference>
<dbReference type="InterPro" id="IPR011051">
    <property type="entry name" value="RmlC_Cupin_sf"/>
</dbReference>